<dbReference type="Proteomes" id="UP000054559">
    <property type="component" value="Unassembled WGS sequence"/>
</dbReference>
<gene>
    <name evidence="2" type="ORF">CISG_04569</name>
</gene>
<accession>A0A0J8QP16</accession>
<evidence type="ECO:0000313" key="3">
    <source>
        <dbReference type="Proteomes" id="UP000054559"/>
    </source>
</evidence>
<reference evidence="3" key="1">
    <citation type="journal article" date="2010" name="Genome Res.">
        <title>Population genomic sequencing of Coccidioides fungi reveals recent hybridization and transposon control.</title>
        <authorList>
            <person name="Neafsey D.E."/>
            <person name="Barker B.M."/>
            <person name="Sharpton T.J."/>
            <person name="Stajich J.E."/>
            <person name="Park D.J."/>
            <person name="Whiston E."/>
            <person name="Hung C.-Y."/>
            <person name="McMahan C."/>
            <person name="White J."/>
            <person name="Sykes S."/>
            <person name="Heiman D."/>
            <person name="Young S."/>
            <person name="Zeng Q."/>
            <person name="Abouelleil A."/>
            <person name="Aftuck L."/>
            <person name="Bessette D."/>
            <person name="Brown A."/>
            <person name="FitzGerald M."/>
            <person name="Lui A."/>
            <person name="Macdonald J.P."/>
            <person name="Priest M."/>
            <person name="Orbach M.J."/>
            <person name="Galgiani J.N."/>
            <person name="Kirkland T.N."/>
            <person name="Cole G.T."/>
            <person name="Birren B.W."/>
            <person name="Henn M.R."/>
            <person name="Taylor J.W."/>
            <person name="Rounsley S.D."/>
        </authorList>
    </citation>
    <scope>NUCLEOTIDE SEQUENCE [LARGE SCALE GENOMIC DNA]</scope>
    <source>
        <strain evidence="3">RMSCC 3703</strain>
    </source>
</reference>
<feature type="compositionally biased region" description="Basic and acidic residues" evidence="1">
    <location>
        <begin position="41"/>
        <end position="59"/>
    </location>
</feature>
<dbReference type="AlphaFoldDB" id="A0A0J8QP16"/>
<evidence type="ECO:0000256" key="1">
    <source>
        <dbReference type="SAM" id="MobiDB-lite"/>
    </source>
</evidence>
<feature type="region of interest" description="Disordered" evidence="1">
    <location>
        <begin position="28"/>
        <end position="69"/>
    </location>
</feature>
<evidence type="ECO:0000313" key="2">
    <source>
        <dbReference type="EMBL" id="KMU74219.1"/>
    </source>
</evidence>
<dbReference type="EMBL" id="DS268134">
    <property type="protein sequence ID" value="KMU74219.1"/>
    <property type="molecule type" value="Genomic_DNA"/>
</dbReference>
<organism evidence="2 3">
    <name type="scientific">Coccidioides immitis RMSCC 3703</name>
    <dbReference type="NCBI Taxonomy" id="454286"/>
    <lineage>
        <taxon>Eukaryota</taxon>
        <taxon>Fungi</taxon>
        <taxon>Dikarya</taxon>
        <taxon>Ascomycota</taxon>
        <taxon>Pezizomycotina</taxon>
        <taxon>Eurotiomycetes</taxon>
        <taxon>Eurotiomycetidae</taxon>
        <taxon>Onygenales</taxon>
        <taxon>Onygenaceae</taxon>
        <taxon>Coccidioides</taxon>
    </lineage>
</organism>
<proteinExistence type="predicted"/>
<sequence>MVGDGETSLLIRPLNPTARDASDWDVRAAGKERSNSQTVNEAREQIHRHNPRTERKKQDGQQAKRGSHGIVGIAWDKDTGPYTIDLEFLVQVDVGLVTLSAVRVDGCRWHHVTPQCAAGALEPRQTSR</sequence>
<name>A0A0J8QP16_COCIT</name>
<protein>
    <submittedName>
        <fullName evidence="2">Uncharacterized protein</fullName>
    </submittedName>
</protein>